<keyword evidence="1" id="KW-0472">Membrane</keyword>
<reference evidence="2 3" key="1">
    <citation type="submission" date="2017-09" db="EMBL/GenBank/DDBJ databases">
        <authorList>
            <person name="Ehlers B."/>
            <person name="Leendertz F.H."/>
        </authorList>
    </citation>
    <scope>NUCLEOTIDE SEQUENCE [LARGE SCALE GENOMIC DNA]</scope>
    <source>
        <strain evidence="2 3">CGMCC 4.6857</strain>
    </source>
</reference>
<feature type="transmembrane region" description="Helical" evidence="1">
    <location>
        <begin position="31"/>
        <end position="50"/>
    </location>
</feature>
<evidence type="ECO:0000313" key="3">
    <source>
        <dbReference type="Proteomes" id="UP000219612"/>
    </source>
</evidence>
<accession>A0A285GPV9</accession>
<proteinExistence type="predicted"/>
<dbReference type="RefSeq" id="WP_097319113.1">
    <property type="nucleotide sequence ID" value="NZ_OBDY01000002.1"/>
</dbReference>
<keyword evidence="3" id="KW-1185">Reference proteome</keyword>
<gene>
    <name evidence="2" type="ORF">SAMN05421748_102372</name>
</gene>
<sequence>MAVDLLTALAAGLIVGLAARAVPAWRHLPFWLAPAIGSVAAAAATLALHATGTAAGGQLRECFAQTVFAGLAVLVAGRKAGGKPARSR</sequence>
<name>A0A285GPV9_9ACTN</name>
<protein>
    <submittedName>
        <fullName evidence="2">Uncharacterized protein</fullName>
    </submittedName>
</protein>
<evidence type="ECO:0000256" key="1">
    <source>
        <dbReference type="SAM" id="Phobius"/>
    </source>
</evidence>
<dbReference type="AlphaFoldDB" id="A0A285GPV9"/>
<dbReference type="Proteomes" id="UP000219612">
    <property type="component" value="Unassembled WGS sequence"/>
</dbReference>
<keyword evidence="1" id="KW-1133">Transmembrane helix</keyword>
<evidence type="ECO:0000313" key="2">
    <source>
        <dbReference type="EMBL" id="SNY25602.1"/>
    </source>
</evidence>
<organism evidence="2 3">
    <name type="scientific">Paractinoplanes atraurantiacus</name>
    <dbReference type="NCBI Taxonomy" id="1036182"/>
    <lineage>
        <taxon>Bacteria</taxon>
        <taxon>Bacillati</taxon>
        <taxon>Actinomycetota</taxon>
        <taxon>Actinomycetes</taxon>
        <taxon>Micromonosporales</taxon>
        <taxon>Micromonosporaceae</taxon>
        <taxon>Paractinoplanes</taxon>
    </lineage>
</organism>
<keyword evidence="1" id="KW-0812">Transmembrane</keyword>
<dbReference type="EMBL" id="OBDY01000002">
    <property type="protein sequence ID" value="SNY25602.1"/>
    <property type="molecule type" value="Genomic_DNA"/>
</dbReference>